<dbReference type="InterPro" id="IPR023828">
    <property type="entry name" value="Peptidase_S8_Ser-AS"/>
</dbReference>
<evidence type="ECO:0000313" key="8">
    <source>
        <dbReference type="Proteomes" id="UP001379533"/>
    </source>
</evidence>
<dbReference type="InterPro" id="IPR022398">
    <property type="entry name" value="Peptidase_S8_His-AS"/>
</dbReference>
<dbReference type="EMBL" id="CP089982">
    <property type="protein sequence ID" value="WXA93125.1"/>
    <property type="molecule type" value="Genomic_DNA"/>
</dbReference>
<dbReference type="InterPro" id="IPR050131">
    <property type="entry name" value="Peptidase_S8_subtilisin-like"/>
</dbReference>
<comment type="similarity">
    <text evidence="1 5">Belongs to the peptidase S8 family.</text>
</comment>
<evidence type="ECO:0000256" key="2">
    <source>
        <dbReference type="ARBA" id="ARBA00022670"/>
    </source>
</evidence>
<keyword evidence="4 5" id="KW-0720">Serine protease</keyword>
<evidence type="ECO:0000256" key="1">
    <source>
        <dbReference type="ARBA" id="ARBA00011073"/>
    </source>
</evidence>
<proteinExistence type="inferred from homology"/>
<dbReference type="PRINTS" id="PR00723">
    <property type="entry name" value="SUBTILISIN"/>
</dbReference>
<keyword evidence="2 5" id="KW-0645">Protease</keyword>
<keyword evidence="8" id="KW-1185">Reference proteome</keyword>
<dbReference type="PROSITE" id="PS00137">
    <property type="entry name" value="SUBTILASE_HIS"/>
    <property type="match status" value="1"/>
</dbReference>
<feature type="domain" description="Peptidase S8/S53" evidence="6">
    <location>
        <begin position="116"/>
        <end position="627"/>
    </location>
</feature>
<evidence type="ECO:0000313" key="7">
    <source>
        <dbReference type="EMBL" id="WXA93125.1"/>
    </source>
</evidence>
<keyword evidence="3 5" id="KW-0378">Hydrolase</keyword>
<dbReference type="InterPro" id="IPR036852">
    <property type="entry name" value="Peptidase_S8/S53_dom_sf"/>
</dbReference>
<evidence type="ECO:0000259" key="6">
    <source>
        <dbReference type="Pfam" id="PF00082"/>
    </source>
</evidence>
<dbReference type="PANTHER" id="PTHR43806">
    <property type="entry name" value="PEPTIDASE S8"/>
    <property type="match status" value="1"/>
</dbReference>
<evidence type="ECO:0000256" key="4">
    <source>
        <dbReference type="ARBA" id="ARBA00022825"/>
    </source>
</evidence>
<sequence>MTAVADPGHPEAAGILRVLGPRAVRTLAPARASVPGGAQLGALVAIPRNQTAESLGIEAFAPGIGRVSGTPERLIAFSQAHPGVHLEVNTPLHPLMSVARGTIQADRAYDTLGADGAGTLVGVADTGIDVSHPEFLDETGHSRIAWLLDMSVAPAGLHPELEEKFGVKSADGKVVAGAVYSAADIDKLIADKKTLPNDAVGHGTHVSSIAAGDGDDLGKKGPYRGIAPKARLVVAGLGGAATGISNDDLVRGVSFVFDRADAEKQPVAVNLSLGGDFGPHDGTTLWEQALASFVGPTHPGRALVAAAGNSGSIGGDAIHQSVHVASGATVRVPISTEGASDGGVQVWVSLRGSASLKIGLDSPSSTWISPIGEGETKGKKGDNDDYEAGVIYGSTAKDSPVPAGSRGAVVLWTGKWPKGTYYVTFTGEGTADLFLGRTGDVQTVNEAMFASGVREGTINLPGTHPGILSVGCTVNRPNWVSIAGGKVGVRVPVLDAAGGMVDSSKDLVPPVEGDACWFSSAGPNVNGVAKPEISAPGAGIIAAMSSGATPGSDRSMFTTSCPPVHAGQDDRDPRCFQVDETHAVAMGTSMSAPMVTGAIALLLQRDPTLTQDKITALIQAGAHRFRPTPNTRFEDQGGPGELDVVGALDALEQTRNPSLVLPKLETSWIALSADYAAADGSTPLTAILELRSADGQHRADQFEGARLQPRVEINGTRLETLPTVIRRGPGLYSYTVNVPAGRGGARLLLGATFDGADIVTPKVVPISADLWVAHYPSSAKGGCTVAMAGMPSPAPSWLVWAGGALAALGITLRRASGANRGAPRRHRPDRTAG</sequence>
<dbReference type="PANTHER" id="PTHR43806:SF11">
    <property type="entry name" value="CEREVISIN-RELATED"/>
    <property type="match status" value="1"/>
</dbReference>
<dbReference type="InterPro" id="IPR015500">
    <property type="entry name" value="Peptidase_S8_subtilisin-rel"/>
</dbReference>
<feature type="active site" description="Charge relay system" evidence="5">
    <location>
        <position position="125"/>
    </location>
</feature>
<organism evidence="7 8">
    <name type="scientific">Pendulispora brunnea</name>
    <dbReference type="NCBI Taxonomy" id="2905690"/>
    <lineage>
        <taxon>Bacteria</taxon>
        <taxon>Pseudomonadati</taxon>
        <taxon>Myxococcota</taxon>
        <taxon>Myxococcia</taxon>
        <taxon>Myxococcales</taxon>
        <taxon>Sorangiineae</taxon>
        <taxon>Pendulisporaceae</taxon>
        <taxon>Pendulispora</taxon>
    </lineage>
</organism>
<evidence type="ECO:0000256" key="5">
    <source>
        <dbReference type="PROSITE-ProRule" id="PRU01240"/>
    </source>
</evidence>
<accession>A0ABZ2K7L4</accession>
<protein>
    <submittedName>
        <fullName evidence="7">S8 family serine peptidase</fullName>
    </submittedName>
</protein>
<feature type="active site" description="Charge relay system" evidence="5">
    <location>
        <position position="589"/>
    </location>
</feature>
<dbReference type="PROSITE" id="PS00138">
    <property type="entry name" value="SUBTILASE_SER"/>
    <property type="match status" value="1"/>
</dbReference>
<dbReference type="Gene3D" id="3.40.50.200">
    <property type="entry name" value="Peptidase S8/S53 domain"/>
    <property type="match status" value="2"/>
</dbReference>
<dbReference type="RefSeq" id="WP_394843723.1">
    <property type="nucleotide sequence ID" value="NZ_CP089982.1"/>
</dbReference>
<dbReference type="Proteomes" id="UP001379533">
    <property type="component" value="Chromosome"/>
</dbReference>
<dbReference type="PROSITE" id="PS51892">
    <property type="entry name" value="SUBTILASE"/>
    <property type="match status" value="1"/>
</dbReference>
<gene>
    <name evidence="7" type="ORF">LZC95_42575</name>
</gene>
<dbReference type="InterPro" id="IPR000209">
    <property type="entry name" value="Peptidase_S8/S53_dom"/>
</dbReference>
<dbReference type="Pfam" id="PF00082">
    <property type="entry name" value="Peptidase_S8"/>
    <property type="match status" value="1"/>
</dbReference>
<evidence type="ECO:0000256" key="3">
    <source>
        <dbReference type="ARBA" id="ARBA00022801"/>
    </source>
</evidence>
<feature type="active site" description="Charge relay system" evidence="5">
    <location>
        <position position="202"/>
    </location>
</feature>
<reference evidence="7 8" key="1">
    <citation type="submission" date="2021-12" db="EMBL/GenBank/DDBJ databases">
        <title>Discovery of the Pendulisporaceae a myxobacterial family with distinct sporulation behavior and unique specialized metabolism.</title>
        <authorList>
            <person name="Garcia R."/>
            <person name="Popoff A."/>
            <person name="Bader C.D."/>
            <person name="Loehr J."/>
            <person name="Walesch S."/>
            <person name="Walt C."/>
            <person name="Boldt J."/>
            <person name="Bunk B."/>
            <person name="Haeckl F.J.F.P.J."/>
            <person name="Gunesch A.P."/>
            <person name="Birkelbach J."/>
            <person name="Nuebel U."/>
            <person name="Pietschmann T."/>
            <person name="Bach T."/>
            <person name="Mueller R."/>
        </authorList>
    </citation>
    <scope>NUCLEOTIDE SEQUENCE [LARGE SCALE GENOMIC DNA]</scope>
    <source>
        <strain evidence="7 8">MSr12523</strain>
    </source>
</reference>
<dbReference type="SUPFAM" id="SSF52743">
    <property type="entry name" value="Subtilisin-like"/>
    <property type="match status" value="1"/>
</dbReference>
<name>A0ABZ2K7L4_9BACT</name>